<reference evidence="3 4" key="1">
    <citation type="journal article" date="2020" name="Cell">
        <title>Large-Scale Comparative Analyses of Tick Genomes Elucidate Their Genetic Diversity and Vector Capacities.</title>
        <authorList>
            <consortium name="Tick Genome and Microbiome Consortium (TIGMIC)"/>
            <person name="Jia N."/>
            <person name="Wang J."/>
            <person name="Shi W."/>
            <person name="Du L."/>
            <person name="Sun Y."/>
            <person name="Zhan W."/>
            <person name="Jiang J.F."/>
            <person name="Wang Q."/>
            <person name="Zhang B."/>
            <person name="Ji P."/>
            <person name="Bell-Sakyi L."/>
            <person name="Cui X.M."/>
            <person name="Yuan T.T."/>
            <person name="Jiang B.G."/>
            <person name="Yang W.F."/>
            <person name="Lam T.T."/>
            <person name="Chang Q.C."/>
            <person name="Ding S.J."/>
            <person name="Wang X.J."/>
            <person name="Zhu J.G."/>
            <person name="Ruan X.D."/>
            <person name="Zhao L."/>
            <person name="Wei J.T."/>
            <person name="Ye R.Z."/>
            <person name="Que T.C."/>
            <person name="Du C.H."/>
            <person name="Zhou Y.H."/>
            <person name="Cheng J.X."/>
            <person name="Dai P.F."/>
            <person name="Guo W.B."/>
            <person name="Han X.H."/>
            <person name="Huang E.J."/>
            <person name="Li L.F."/>
            <person name="Wei W."/>
            <person name="Gao Y.C."/>
            <person name="Liu J.Z."/>
            <person name="Shao H.Z."/>
            <person name="Wang X."/>
            <person name="Wang C.C."/>
            <person name="Yang T.C."/>
            <person name="Huo Q.B."/>
            <person name="Li W."/>
            <person name="Chen H.Y."/>
            <person name="Chen S.E."/>
            <person name="Zhou L.G."/>
            <person name="Ni X.B."/>
            <person name="Tian J.H."/>
            <person name="Sheng Y."/>
            <person name="Liu T."/>
            <person name="Pan Y.S."/>
            <person name="Xia L.Y."/>
            <person name="Li J."/>
            <person name="Zhao F."/>
            <person name="Cao W.C."/>
        </authorList>
    </citation>
    <scope>NUCLEOTIDE SEQUENCE [LARGE SCALE GENOMIC DNA]</scope>
    <source>
        <strain evidence="3">HaeL-2018</strain>
    </source>
</reference>
<dbReference type="EMBL" id="JABSTR010000004">
    <property type="protein sequence ID" value="KAH9367999.1"/>
    <property type="molecule type" value="Genomic_DNA"/>
</dbReference>
<proteinExistence type="predicted"/>
<sequence>MATRLVPEEDGWMKVLRKGQVPANQTTLILRPQEGFTLADFRPAALMIAIRNAANLLPSEANATYITIHQHQNIAVIKTLQKPAAAKITRTSSIYIANQARKVCVYEMPPEDSCKGVVHGIDAGTPTSELMANLCAPGTDIINARMMGRSETAIITFRGTYIPPYVLFYMAKYRCKPHKPKAQFCNTCYCIGHRADVCPQAGSHKCKKCGKLLDEPDQQHECHMNCVNCHGEHPADYEDCPARREADAETTKAAYLKRIKLRKNQQEQVTQKHVQVQDPKTHEHQPKSQPLQRNHASRVSRPNQRDARQGRSNSCNSTPGTRRARSLSAGRRNTEVSRPAFLPFTPTRHTDKHTHRNEHKPIWQSQSYKQALVRKKTIPSIAESLAIKEQALTPMETTEMPAAPNSAAFPTLEETAEPLANSAQAPMQIAETSTPPIASAAPQPQQAAEPHAKRSRSEVCTMEDRLAQLTKQLLEFQQSLATQEQARNDRLTKLEQLTITMGETLGKLQQTLEAMQVRIARLETNSTLESSTISRFTSKQRLHPYSPNAKNASSNGDNN</sequence>
<keyword evidence="4" id="KW-1185">Reference proteome</keyword>
<dbReference type="AlphaFoldDB" id="A0A9J6FZ01"/>
<gene>
    <name evidence="3" type="ORF">HPB48_010104</name>
</gene>
<feature type="compositionally biased region" description="Polar residues" evidence="2">
    <location>
        <begin position="548"/>
        <end position="559"/>
    </location>
</feature>
<accession>A0A9J6FZ01</accession>
<evidence type="ECO:0000256" key="2">
    <source>
        <dbReference type="SAM" id="MobiDB-lite"/>
    </source>
</evidence>
<feature type="region of interest" description="Disordered" evidence="2">
    <location>
        <begin position="435"/>
        <end position="460"/>
    </location>
</feature>
<evidence type="ECO:0000313" key="3">
    <source>
        <dbReference type="EMBL" id="KAH9367999.1"/>
    </source>
</evidence>
<feature type="compositionally biased region" description="Polar residues" evidence="2">
    <location>
        <begin position="529"/>
        <end position="539"/>
    </location>
</feature>
<organism evidence="3 4">
    <name type="scientific">Haemaphysalis longicornis</name>
    <name type="common">Bush tick</name>
    <dbReference type="NCBI Taxonomy" id="44386"/>
    <lineage>
        <taxon>Eukaryota</taxon>
        <taxon>Metazoa</taxon>
        <taxon>Ecdysozoa</taxon>
        <taxon>Arthropoda</taxon>
        <taxon>Chelicerata</taxon>
        <taxon>Arachnida</taxon>
        <taxon>Acari</taxon>
        <taxon>Parasitiformes</taxon>
        <taxon>Ixodida</taxon>
        <taxon>Ixodoidea</taxon>
        <taxon>Ixodidae</taxon>
        <taxon>Haemaphysalinae</taxon>
        <taxon>Haemaphysalis</taxon>
    </lineage>
</organism>
<evidence type="ECO:0000256" key="1">
    <source>
        <dbReference type="SAM" id="Coils"/>
    </source>
</evidence>
<comment type="caution">
    <text evidence="3">The sequence shown here is derived from an EMBL/GenBank/DDBJ whole genome shotgun (WGS) entry which is preliminary data.</text>
</comment>
<keyword evidence="1" id="KW-0175">Coiled coil</keyword>
<evidence type="ECO:0008006" key="5">
    <source>
        <dbReference type="Google" id="ProtNLM"/>
    </source>
</evidence>
<feature type="compositionally biased region" description="Basic and acidic residues" evidence="2">
    <location>
        <begin position="450"/>
        <end position="460"/>
    </location>
</feature>
<feature type="region of interest" description="Disordered" evidence="2">
    <location>
        <begin position="529"/>
        <end position="559"/>
    </location>
</feature>
<feature type="region of interest" description="Disordered" evidence="2">
    <location>
        <begin position="264"/>
        <end position="359"/>
    </location>
</feature>
<protein>
    <recommendedName>
        <fullName evidence="5">Gag-like protein</fullName>
    </recommendedName>
</protein>
<feature type="coiled-coil region" evidence="1">
    <location>
        <begin position="466"/>
        <end position="525"/>
    </location>
</feature>
<dbReference type="VEuPathDB" id="VectorBase:HLOH_064867"/>
<evidence type="ECO:0000313" key="4">
    <source>
        <dbReference type="Proteomes" id="UP000821853"/>
    </source>
</evidence>
<name>A0A9J6FZ01_HAELO</name>
<feature type="compositionally biased region" description="Polar residues" evidence="2">
    <location>
        <begin position="310"/>
        <end position="320"/>
    </location>
</feature>
<feature type="compositionally biased region" description="Low complexity" evidence="2">
    <location>
        <begin position="435"/>
        <end position="449"/>
    </location>
</feature>
<dbReference type="Proteomes" id="UP000821853">
    <property type="component" value="Chromosome 2"/>
</dbReference>